<evidence type="ECO:0000256" key="1">
    <source>
        <dbReference type="ARBA" id="ARBA00001974"/>
    </source>
</evidence>
<feature type="domain" description="FAD-binding PCMH-type" evidence="10">
    <location>
        <begin position="1"/>
        <end position="131"/>
    </location>
</feature>
<dbReference type="Gene3D" id="3.30.70.2190">
    <property type="match status" value="1"/>
</dbReference>
<evidence type="ECO:0000256" key="7">
    <source>
        <dbReference type="ARBA" id="ARBA00039639"/>
    </source>
</evidence>
<dbReference type="OMA" id="YNEDWMR"/>
<dbReference type="AlphaFoldDB" id="A0A0R3PQ40"/>
<dbReference type="Pfam" id="PF02913">
    <property type="entry name" value="FAD-oxidase_C"/>
    <property type="match status" value="1"/>
</dbReference>
<dbReference type="FunFam" id="1.10.45.10:FF:000001">
    <property type="entry name" value="D-lactate dehydrogenase mitochondrial"/>
    <property type="match status" value="1"/>
</dbReference>
<dbReference type="Proteomes" id="UP000267027">
    <property type="component" value="Unassembled WGS sequence"/>
</dbReference>
<dbReference type="PROSITE" id="PS51387">
    <property type="entry name" value="FAD_PCMH"/>
    <property type="match status" value="1"/>
</dbReference>
<dbReference type="InterPro" id="IPR016164">
    <property type="entry name" value="FAD-linked_Oxase-like_C"/>
</dbReference>
<dbReference type="SUPFAM" id="SSF55103">
    <property type="entry name" value="FAD-linked oxidases, C-terminal domain"/>
    <property type="match status" value="1"/>
</dbReference>
<protein>
    <recommendedName>
        <fullName evidence="7">D-2-hydroxyglutarate dehydrogenase, mitochondrial</fullName>
        <ecNumber evidence="6">1.1.99.39</ecNumber>
    </recommendedName>
</protein>
<gene>
    <name evidence="11" type="ORF">ACOC_LOCUS7406</name>
</gene>
<comment type="similarity">
    <text evidence="2">Belongs to the FAD-binding oxidoreductase/transferase type 4 family.</text>
</comment>
<dbReference type="InterPro" id="IPR016171">
    <property type="entry name" value="Vanillyl_alc_oxidase_C-sub2"/>
</dbReference>
<dbReference type="InterPro" id="IPR036318">
    <property type="entry name" value="FAD-bd_PCMH-like_sf"/>
</dbReference>
<dbReference type="STRING" id="334426.A0A0R3PQ40"/>
<dbReference type="FunFam" id="3.30.70.2190:FF:000001">
    <property type="entry name" value="D-2-hydroxyglutarate dehydrogenase mitochondrial"/>
    <property type="match status" value="1"/>
</dbReference>
<dbReference type="PANTHER" id="PTHR43716:SF1">
    <property type="entry name" value="D-2-HYDROXYGLUTARATE DEHYDROGENASE, MITOCHONDRIAL"/>
    <property type="match status" value="1"/>
</dbReference>
<evidence type="ECO:0000256" key="5">
    <source>
        <dbReference type="ARBA" id="ARBA00023002"/>
    </source>
</evidence>
<accession>A0A0R3PQ40</accession>
<evidence type="ECO:0000256" key="8">
    <source>
        <dbReference type="ARBA" id="ARBA00045410"/>
    </source>
</evidence>
<dbReference type="GO" id="GO:0071949">
    <property type="term" value="F:FAD binding"/>
    <property type="evidence" value="ECO:0007669"/>
    <property type="project" value="InterPro"/>
</dbReference>
<dbReference type="InterPro" id="IPR004113">
    <property type="entry name" value="FAD-bd_oxidored_4_C"/>
</dbReference>
<dbReference type="GO" id="GO:0051990">
    <property type="term" value="F:(R)-2-hydroxyglutarate dehydrogenase activity"/>
    <property type="evidence" value="ECO:0007669"/>
    <property type="project" value="UniProtKB-EC"/>
</dbReference>
<name>A0A0R3PQ40_ANGCS</name>
<dbReference type="EMBL" id="UYYA01004036">
    <property type="protein sequence ID" value="VDM58991.1"/>
    <property type="molecule type" value="Genomic_DNA"/>
</dbReference>
<dbReference type="OrthoDB" id="5332616at2759"/>
<comment type="cofactor">
    <cofactor evidence="1">
        <name>FAD</name>
        <dbReference type="ChEBI" id="CHEBI:57692"/>
    </cofactor>
</comment>
<sequence length="374" mass="40964">AGNTGLVGGSVPLHDEIVVSVKRIKEQFSFDETTGWLLFYMMPFDLGAKGSCMVGGNVATCAGGLRLLRYGSIHAHLLGLTVVLPTEDGTVMELGSPLRKDNTSLHIPHLFLGSEGQLGLITRVIMSTVKKPASVQSAMIGVETFESCCNVLRLAHRYLSEILSSFEFLDRETTVLLKEVLDLKPILQSNPRFTILVETSGSNEEHDAYKMECFLDKCLSSGVVSDGVQAQSAAESSAMWRLRESAPLAVAADGFAYLYDVSLPLHSFYRLTEVVRERYAQSAKVVATYGHLGDGNTHLNVTVNDYNQKFHESLDTFIYEWVAAHGGSISAEHGIGQLKLPYSSLGKSSVERDLVRRIKAVFDPNGILNPYKTL</sequence>
<evidence type="ECO:0000256" key="4">
    <source>
        <dbReference type="ARBA" id="ARBA00022827"/>
    </source>
</evidence>
<dbReference type="SUPFAM" id="SSF56176">
    <property type="entry name" value="FAD-binding/transporter-associated domain-like"/>
    <property type="match status" value="1"/>
</dbReference>
<evidence type="ECO:0000256" key="9">
    <source>
        <dbReference type="ARBA" id="ARBA00049267"/>
    </source>
</evidence>
<keyword evidence="4" id="KW-0274">FAD</keyword>
<evidence type="ECO:0000256" key="3">
    <source>
        <dbReference type="ARBA" id="ARBA00022630"/>
    </source>
</evidence>
<keyword evidence="12" id="KW-1185">Reference proteome</keyword>
<dbReference type="Gene3D" id="3.30.465.10">
    <property type="match status" value="1"/>
</dbReference>
<dbReference type="WBParaSite" id="ACOC_0000740501-mRNA-1">
    <property type="protein sequence ID" value="ACOC_0000740501-mRNA-1"/>
    <property type="gene ID" value="ACOC_0000740501"/>
</dbReference>
<reference evidence="11 12" key="2">
    <citation type="submission" date="2018-11" db="EMBL/GenBank/DDBJ databases">
        <authorList>
            <consortium name="Pathogen Informatics"/>
        </authorList>
    </citation>
    <scope>NUCLEOTIDE SEQUENCE [LARGE SCALE GENOMIC DNA]</scope>
    <source>
        <strain evidence="11 12">Costa Rica</strain>
    </source>
</reference>
<comment type="function">
    <text evidence="8">Catalyzes the oxidation of D-2-hydroxyglutarate (D-2-HG) to alpha-ketoglutarate. Also catalyzes the oxidation of other D-2-hydroxyacids, such as D-malate (D-MAL) and D-lactate (D-LAC). Exhibits high activities towards D-2-HG and D-MAL but a very weak activity towards D-LAC.</text>
</comment>
<proteinExistence type="inferred from homology"/>
<dbReference type="PANTHER" id="PTHR43716">
    <property type="entry name" value="D-2-HYDROXYGLUTARATE DEHYDROGENASE, MITOCHONDRIAL"/>
    <property type="match status" value="1"/>
</dbReference>
<keyword evidence="3" id="KW-0285">Flavoprotein</keyword>
<reference evidence="13" key="1">
    <citation type="submission" date="2017-02" db="UniProtKB">
        <authorList>
            <consortium name="WormBaseParasite"/>
        </authorList>
    </citation>
    <scope>IDENTIFICATION</scope>
</reference>
<evidence type="ECO:0000256" key="2">
    <source>
        <dbReference type="ARBA" id="ARBA00008000"/>
    </source>
</evidence>
<evidence type="ECO:0000256" key="6">
    <source>
        <dbReference type="ARBA" id="ARBA00039003"/>
    </source>
</evidence>
<evidence type="ECO:0000259" key="10">
    <source>
        <dbReference type="PROSITE" id="PS51387"/>
    </source>
</evidence>
<dbReference type="InterPro" id="IPR051264">
    <property type="entry name" value="FAD-oxidored/transferase_4"/>
</dbReference>
<organism evidence="13">
    <name type="scientific">Angiostrongylus costaricensis</name>
    <name type="common">Nematode worm</name>
    <dbReference type="NCBI Taxonomy" id="334426"/>
    <lineage>
        <taxon>Eukaryota</taxon>
        <taxon>Metazoa</taxon>
        <taxon>Ecdysozoa</taxon>
        <taxon>Nematoda</taxon>
        <taxon>Chromadorea</taxon>
        <taxon>Rhabditida</taxon>
        <taxon>Rhabditina</taxon>
        <taxon>Rhabditomorpha</taxon>
        <taxon>Strongyloidea</taxon>
        <taxon>Metastrongylidae</taxon>
        <taxon>Angiostrongylus</taxon>
    </lineage>
</organism>
<dbReference type="GO" id="GO:0005739">
    <property type="term" value="C:mitochondrion"/>
    <property type="evidence" value="ECO:0007669"/>
    <property type="project" value="TreeGrafter"/>
</dbReference>
<comment type="catalytic activity">
    <reaction evidence="9">
        <text>(R)-malate + A = oxaloacetate + AH2</text>
        <dbReference type="Rhea" id="RHEA:67460"/>
        <dbReference type="ChEBI" id="CHEBI:13193"/>
        <dbReference type="ChEBI" id="CHEBI:15588"/>
        <dbReference type="ChEBI" id="CHEBI:16452"/>
        <dbReference type="ChEBI" id="CHEBI:17499"/>
    </reaction>
    <physiologicalReaction direction="left-to-right" evidence="9">
        <dbReference type="Rhea" id="RHEA:67461"/>
    </physiologicalReaction>
</comment>
<dbReference type="Pfam" id="PF01565">
    <property type="entry name" value="FAD_binding_4"/>
    <property type="match status" value="1"/>
</dbReference>
<dbReference type="Gene3D" id="3.30.70.2740">
    <property type="match status" value="1"/>
</dbReference>
<dbReference type="Gene3D" id="1.10.45.10">
    <property type="entry name" value="Vanillyl-alcohol Oxidase, Chain A, domain 4"/>
    <property type="match status" value="1"/>
</dbReference>
<evidence type="ECO:0000313" key="13">
    <source>
        <dbReference type="WBParaSite" id="ACOC_0000740501-mRNA-1"/>
    </source>
</evidence>
<keyword evidence="5" id="KW-0560">Oxidoreductase</keyword>
<dbReference type="EC" id="1.1.99.39" evidence="6"/>
<dbReference type="InterPro" id="IPR016169">
    <property type="entry name" value="FAD-bd_PCMH_sub2"/>
</dbReference>
<dbReference type="InterPro" id="IPR016166">
    <property type="entry name" value="FAD-bd_PCMH"/>
</dbReference>
<dbReference type="InterPro" id="IPR006094">
    <property type="entry name" value="Oxid_FAD_bind_N"/>
</dbReference>
<evidence type="ECO:0000313" key="12">
    <source>
        <dbReference type="Proteomes" id="UP000267027"/>
    </source>
</evidence>
<evidence type="ECO:0000313" key="11">
    <source>
        <dbReference type="EMBL" id="VDM58991.1"/>
    </source>
</evidence>